<dbReference type="EMBL" id="OV651819">
    <property type="protein sequence ID" value="CAH1113472.1"/>
    <property type="molecule type" value="Genomic_DNA"/>
</dbReference>
<keyword evidence="2" id="KW-1185">Reference proteome</keyword>
<proteinExistence type="predicted"/>
<evidence type="ECO:0000313" key="2">
    <source>
        <dbReference type="Proteomes" id="UP001153636"/>
    </source>
</evidence>
<name>A0A9P0DBQ3_9CUCU</name>
<dbReference type="AlphaFoldDB" id="A0A9P0DBQ3"/>
<sequence length="168" mass="19622">MCLRLLLGYNDSPISPPKEVAKILQCQQPYALMGPVFGSPKCAFPGGDILEHIIHFQQFKQEFEVIVEDFRYKGWLNNFNIQNCFSNTAHVESVTSSLSRIREDLIELKADLNLSLQKVYDKYTTEEWLESYFNPLESQVEALWSAKNKLLSQKVWRKRPFKQNRCDL</sequence>
<evidence type="ECO:0000313" key="1">
    <source>
        <dbReference type="EMBL" id="CAH1113472.1"/>
    </source>
</evidence>
<accession>A0A9P0DBQ3</accession>
<protein>
    <submittedName>
        <fullName evidence="1">Uncharacterized protein</fullName>
    </submittedName>
</protein>
<gene>
    <name evidence="1" type="ORF">PSYICH_LOCUS13289</name>
</gene>
<organism evidence="1 2">
    <name type="scientific">Psylliodes chrysocephalus</name>
    <dbReference type="NCBI Taxonomy" id="3402493"/>
    <lineage>
        <taxon>Eukaryota</taxon>
        <taxon>Metazoa</taxon>
        <taxon>Ecdysozoa</taxon>
        <taxon>Arthropoda</taxon>
        <taxon>Hexapoda</taxon>
        <taxon>Insecta</taxon>
        <taxon>Pterygota</taxon>
        <taxon>Neoptera</taxon>
        <taxon>Endopterygota</taxon>
        <taxon>Coleoptera</taxon>
        <taxon>Polyphaga</taxon>
        <taxon>Cucujiformia</taxon>
        <taxon>Chrysomeloidea</taxon>
        <taxon>Chrysomelidae</taxon>
        <taxon>Galerucinae</taxon>
        <taxon>Alticini</taxon>
        <taxon>Psylliodes</taxon>
    </lineage>
</organism>
<dbReference type="Proteomes" id="UP001153636">
    <property type="component" value="Chromosome 7"/>
</dbReference>
<dbReference type="GO" id="GO:0015929">
    <property type="term" value="F:hexosaminidase activity"/>
    <property type="evidence" value="ECO:0007669"/>
    <property type="project" value="InterPro"/>
</dbReference>
<dbReference type="OrthoDB" id="10023921at2759"/>
<dbReference type="PANTHER" id="PTHR21040:SF13">
    <property type="entry name" value="BETA-N-ACETYLHEXOSAMINIDASE"/>
    <property type="match status" value="1"/>
</dbReference>
<dbReference type="PANTHER" id="PTHR21040">
    <property type="entry name" value="BCDNA.GH04120"/>
    <property type="match status" value="1"/>
</dbReference>
<dbReference type="InterPro" id="IPR038901">
    <property type="entry name" value="HEXDC-like"/>
</dbReference>
<reference evidence="1" key="1">
    <citation type="submission" date="2022-01" db="EMBL/GenBank/DDBJ databases">
        <authorList>
            <person name="King R."/>
        </authorList>
    </citation>
    <scope>NUCLEOTIDE SEQUENCE</scope>
</reference>